<feature type="domain" description="HTH myb-type" evidence="5">
    <location>
        <begin position="205"/>
        <end position="259"/>
    </location>
</feature>
<feature type="compositionally biased region" description="Basic and acidic residues" evidence="3">
    <location>
        <begin position="594"/>
        <end position="604"/>
    </location>
</feature>
<dbReference type="InterPro" id="IPR050560">
    <property type="entry name" value="MYB_TF"/>
</dbReference>
<dbReference type="GO" id="GO:0005634">
    <property type="term" value="C:nucleus"/>
    <property type="evidence" value="ECO:0007669"/>
    <property type="project" value="TreeGrafter"/>
</dbReference>
<comment type="caution">
    <text evidence="6">The sequence shown here is derived from an EMBL/GenBank/DDBJ whole genome shotgun (WGS) entry which is preliminary data.</text>
</comment>
<dbReference type="Pfam" id="PF03269">
    <property type="entry name" value="DUF268"/>
    <property type="match status" value="1"/>
</dbReference>
<feature type="region of interest" description="Disordered" evidence="3">
    <location>
        <begin position="367"/>
        <end position="402"/>
    </location>
</feature>
<dbReference type="PANTHER" id="PTHR45614">
    <property type="entry name" value="MYB PROTEIN-RELATED"/>
    <property type="match status" value="1"/>
</dbReference>
<feature type="domain" description="Myb-like" evidence="4">
    <location>
        <begin position="203"/>
        <end position="255"/>
    </location>
</feature>
<feature type="compositionally biased region" description="Low complexity" evidence="3">
    <location>
        <begin position="387"/>
        <end position="402"/>
    </location>
</feature>
<feature type="domain" description="HTH myb-type" evidence="5">
    <location>
        <begin position="260"/>
        <end position="312"/>
    </location>
</feature>
<reference evidence="7" key="1">
    <citation type="journal article" date="2015" name="PLoS Genet.">
        <title>Genome Sequence and Transcriptome Analyses of Chrysochromulina tobin: Metabolic Tools for Enhanced Algal Fitness in the Prominent Order Prymnesiales (Haptophyceae).</title>
        <authorList>
            <person name="Hovde B.T."/>
            <person name="Deodato C.R."/>
            <person name="Hunsperger H.M."/>
            <person name="Ryken S.A."/>
            <person name="Yost W."/>
            <person name="Jha R.K."/>
            <person name="Patterson J."/>
            <person name="Monnat R.J. Jr."/>
            <person name="Barlow S.B."/>
            <person name="Starkenburg S.R."/>
            <person name="Cattolico R.A."/>
        </authorList>
    </citation>
    <scope>NUCLEOTIDE SEQUENCE</scope>
    <source>
        <strain evidence="7">CCMP291</strain>
    </source>
</reference>
<evidence type="ECO:0000313" key="6">
    <source>
        <dbReference type="EMBL" id="KOO30753.1"/>
    </source>
</evidence>
<evidence type="ECO:0000256" key="2">
    <source>
        <dbReference type="ARBA" id="ARBA00023125"/>
    </source>
</evidence>
<dbReference type="OrthoDB" id="2143914at2759"/>
<feature type="region of interest" description="Disordered" evidence="3">
    <location>
        <begin position="314"/>
        <end position="335"/>
    </location>
</feature>
<keyword evidence="2" id="KW-0238">DNA-binding</keyword>
<evidence type="ECO:0000313" key="7">
    <source>
        <dbReference type="Proteomes" id="UP000037460"/>
    </source>
</evidence>
<proteinExistence type="predicted"/>
<name>A0A0M0JX89_9EUKA</name>
<protein>
    <submittedName>
        <fullName evidence="6">V-myb myeloblastosis viral oncogene-like protein</fullName>
    </submittedName>
</protein>
<accession>A0A0M0JX89</accession>
<keyword evidence="1" id="KW-0677">Repeat</keyword>
<feature type="region of interest" description="Disordered" evidence="3">
    <location>
        <begin position="174"/>
        <end position="195"/>
    </location>
</feature>
<organism evidence="6 7">
    <name type="scientific">Chrysochromulina tobinii</name>
    <dbReference type="NCBI Taxonomy" id="1460289"/>
    <lineage>
        <taxon>Eukaryota</taxon>
        <taxon>Haptista</taxon>
        <taxon>Haptophyta</taxon>
        <taxon>Prymnesiophyceae</taxon>
        <taxon>Prymnesiales</taxon>
        <taxon>Chrysochromulinaceae</taxon>
        <taxon>Chrysochromulina</taxon>
    </lineage>
</organism>
<dbReference type="Gene3D" id="1.10.10.60">
    <property type="entry name" value="Homeodomain-like"/>
    <property type="match status" value="2"/>
</dbReference>
<dbReference type="PROSITE" id="PS50090">
    <property type="entry name" value="MYB_LIKE"/>
    <property type="match status" value="2"/>
</dbReference>
<dbReference type="GO" id="GO:0000978">
    <property type="term" value="F:RNA polymerase II cis-regulatory region sequence-specific DNA binding"/>
    <property type="evidence" value="ECO:0007669"/>
    <property type="project" value="TreeGrafter"/>
</dbReference>
<feature type="compositionally biased region" description="Acidic residues" evidence="3">
    <location>
        <begin position="374"/>
        <end position="383"/>
    </location>
</feature>
<dbReference type="SMART" id="SM00717">
    <property type="entry name" value="SANT"/>
    <property type="match status" value="2"/>
</dbReference>
<dbReference type="EMBL" id="JWZX01002169">
    <property type="protein sequence ID" value="KOO30753.1"/>
    <property type="molecule type" value="Genomic_DNA"/>
</dbReference>
<dbReference type="GO" id="GO:0000981">
    <property type="term" value="F:DNA-binding transcription factor activity, RNA polymerase II-specific"/>
    <property type="evidence" value="ECO:0007669"/>
    <property type="project" value="TreeGrafter"/>
</dbReference>
<feature type="compositionally biased region" description="Low complexity" evidence="3">
    <location>
        <begin position="179"/>
        <end position="193"/>
    </location>
</feature>
<feature type="compositionally biased region" description="Basic residues" evidence="3">
    <location>
        <begin position="314"/>
        <end position="325"/>
    </location>
</feature>
<keyword evidence="7" id="KW-1185">Reference proteome</keyword>
<feature type="region of interest" description="Disordered" evidence="3">
    <location>
        <begin position="458"/>
        <end position="480"/>
    </location>
</feature>
<gene>
    <name evidence="6" type="ORF">Ctob_011569</name>
</gene>
<evidence type="ECO:0000259" key="5">
    <source>
        <dbReference type="PROSITE" id="PS51294"/>
    </source>
</evidence>
<evidence type="ECO:0000256" key="3">
    <source>
        <dbReference type="SAM" id="MobiDB-lite"/>
    </source>
</evidence>
<dbReference type="FunFam" id="1.10.10.60:FF:000010">
    <property type="entry name" value="Transcriptional activator Myb isoform A"/>
    <property type="match status" value="1"/>
</dbReference>
<dbReference type="InterPro" id="IPR017930">
    <property type="entry name" value="Myb_dom"/>
</dbReference>
<feature type="non-terminal residue" evidence="6">
    <location>
        <position position="639"/>
    </location>
</feature>
<dbReference type="AlphaFoldDB" id="A0A0M0JX89"/>
<evidence type="ECO:0000259" key="4">
    <source>
        <dbReference type="PROSITE" id="PS50090"/>
    </source>
</evidence>
<dbReference type="SUPFAM" id="SSF46689">
    <property type="entry name" value="Homeodomain-like"/>
    <property type="match status" value="1"/>
</dbReference>
<dbReference type="InterPro" id="IPR009057">
    <property type="entry name" value="Homeodomain-like_sf"/>
</dbReference>
<dbReference type="PROSITE" id="PS51294">
    <property type="entry name" value="HTH_MYB"/>
    <property type="match status" value="2"/>
</dbReference>
<dbReference type="Proteomes" id="UP000037460">
    <property type="component" value="Unassembled WGS sequence"/>
</dbReference>
<dbReference type="InterPro" id="IPR001005">
    <property type="entry name" value="SANT/Myb"/>
</dbReference>
<dbReference type="CDD" id="cd00167">
    <property type="entry name" value="SANT"/>
    <property type="match status" value="2"/>
</dbReference>
<dbReference type="PANTHER" id="PTHR45614:SF25">
    <property type="entry name" value="MYB PROTEIN"/>
    <property type="match status" value="1"/>
</dbReference>
<sequence length="639" mass="68032">MNGAIPLEHFYVDDTIGGELTHYTFPADDLKHMLKEAARSVANPSRLRPKQAWITEAIVDAIRERDGDGTRQREAQAVVFGSSEPWVECLLLAAGAKNVTTVEYNYRTYEDPRLVTTTLAEFEPASRFDVAVAHGAFDHDGLGRIRCHETERSADWLMAVDSLDMTAFDRSIDDEHTQTRSSSPDTTSSTDAFGNGGAGAGCGGSLVKRPWTPEEDTALVAAVHKYGACRWSMIATQLSTGRVGKQCRERWNNHLCPEVKKTEWSEEEDRAILQGVAVLGTRWCEIIKTPALSGRTDNAIKNRFYSLQRKMKARQAGGLRRRRQHPAAGQEETAPAGLAERVVAIATELAFATDETDRDRLIEQLTATLHEGDESSGDLDDLGELGGELSELDGPGESLGQQLDSLSSQLGFANLPSTSLDLAKASSADVAELLKLDLDAHAMTGTEAPGAGAARLHTAGSEPTELSGDTSSSTSTISPDGAGGVAMLQLSAWAMSTAGSIADQLPALVEESALDLSPTASVDDLIGSISSRSAQQTLRAKRSLAACAISEDLGSLLGAQLGAQWPSGEPPIEIAAEIGSVRAVQLSLPPKRTQPHERTREEHGVSFGGKAAAAAAARAATTQVLRETTTVFKAPGPGQ</sequence>
<evidence type="ECO:0000256" key="1">
    <source>
        <dbReference type="ARBA" id="ARBA00022737"/>
    </source>
</evidence>
<feature type="region of interest" description="Disordered" evidence="3">
    <location>
        <begin position="591"/>
        <end position="611"/>
    </location>
</feature>
<dbReference type="Pfam" id="PF13921">
    <property type="entry name" value="Myb_DNA-bind_6"/>
    <property type="match status" value="1"/>
</dbReference>
<feature type="domain" description="Myb-like" evidence="4">
    <location>
        <begin position="256"/>
        <end position="308"/>
    </location>
</feature>
<dbReference type="InterPro" id="IPR004951">
    <property type="entry name" value="DUF268_CAE_spp"/>
</dbReference>